<dbReference type="InterPro" id="IPR005135">
    <property type="entry name" value="Endo/exonuclease/phosphatase"/>
</dbReference>
<feature type="region of interest" description="Disordered" evidence="3">
    <location>
        <begin position="2250"/>
        <end position="2402"/>
    </location>
</feature>
<dbReference type="Gene3D" id="3.30.420.10">
    <property type="entry name" value="Ribonuclease H-like superfamily/Ribonuclease H"/>
    <property type="match status" value="1"/>
</dbReference>
<dbReference type="InterPro" id="IPR036691">
    <property type="entry name" value="Endo/exonu/phosph_ase_sf"/>
</dbReference>
<feature type="region of interest" description="Disordered" evidence="3">
    <location>
        <begin position="2218"/>
        <end position="2238"/>
    </location>
</feature>
<name>K1V8K9_TRIAC</name>
<dbReference type="GO" id="GO:0003824">
    <property type="term" value="F:catalytic activity"/>
    <property type="evidence" value="ECO:0007669"/>
    <property type="project" value="InterPro"/>
</dbReference>
<comment type="caution">
    <text evidence="5">The sequence shown here is derived from an EMBL/GenBank/DDBJ whole genome shotgun (WGS) entry which is preliminary data.</text>
</comment>
<evidence type="ECO:0000256" key="2">
    <source>
        <dbReference type="SAM" id="Coils"/>
    </source>
</evidence>
<dbReference type="GO" id="GO:0003676">
    <property type="term" value="F:nucleic acid binding"/>
    <property type="evidence" value="ECO:0007669"/>
    <property type="project" value="InterPro"/>
</dbReference>
<dbReference type="eggNOG" id="KOG1075">
    <property type="taxonomic scope" value="Eukaryota"/>
</dbReference>
<dbReference type="InterPro" id="IPR036397">
    <property type="entry name" value="RNaseH_sf"/>
</dbReference>
<accession>K1V8K9</accession>
<evidence type="ECO:0000256" key="1">
    <source>
        <dbReference type="ARBA" id="ARBA00022581"/>
    </source>
</evidence>
<dbReference type="InterPro" id="IPR043502">
    <property type="entry name" value="DNA/RNA_pol_sf"/>
</dbReference>
<dbReference type="SUPFAM" id="SSF56219">
    <property type="entry name" value="DNase I-like"/>
    <property type="match status" value="1"/>
</dbReference>
<feature type="compositionally biased region" description="Pro residues" evidence="3">
    <location>
        <begin position="2376"/>
        <end position="2390"/>
    </location>
</feature>
<feature type="region of interest" description="Disordered" evidence="3">
    <location>
        <begin position="558"/>
        <end position="583"/>
    </location>
</feature>
<keyword evidence="6" id="KW-1185">Reference proteome</keyword>
<dbReference type="HOGENOM" id="CLU_227590_0_0_1"/>
<feature type="compositionally biased region" description="Polar residues" evidence="3">
    <location>
        <begin position="2605"/>
        <end position="2623"/>
    </location>
</feature>
<feature type="compositionally biased region" description="Low complexity" evidence="3">
    <location>
        <begin position="2478"/>
        <end position="2495"/>
    </location>
</feature>
<dbReference type="SUPFAM" id="SSF56672">
    <property type="entry name" value="DNA/RNA polymerases"/>
    <property type="match status" value="1"/>
</dbReference>
<feature type="coiled-coil region" evidence="2">
    <location>
        <begin position="500"/>
        <end position="527"/>
    </location>
</feature>
<feature type="region of interest" description="Disordered" evidence="3">
    <location>
        <begin position="622"/>
        <end position="659"/>
    </location>
</feature>
<evidence type="ECO:0000259" key="4">
    <source>
        <dbReference type="Pfam" id="PF03372"/>
    </source>
</evidence>
<dbReference type="Proteomes" id="UP000006757">
    <property type="component" value="Unassembled WGS sequence"/>
</dbReference>
<dbReference type="PANTHER" id="PTHR13037">
    <property type="entry name" value="FORMIN"/>
    <property type="match status" value="1"/>
</dbReference>
<dbReference type="InParanoid" id="K1V8K9"/>
<evidence type="ECO:0000256" key="3">
    <source>
        <dbReference type="SAM" id="MobiDB-lite"/>
    </source>
</evidence>
<gene>
    <name evidence="5" type="ORF">A1Q2_05368</name>
</gene>
<dbReference type="EMBL" id="AMBO01000344">
    <property type="protein sequence ID" value="EKD00310.1"/>
    <property type="molecule type" value="Genomic_DNA"/>
</dbReference>
<feature type="compositionally biased region" description="Polar residues" evidence="3">
    <location>
        <begin position="2290"/>
        <end position="2307"/>
    </location>
</feature>
<keyword evidence="1" id="KW-0945">Host-virus interaction</keyword>
<feature type="compositionally biased region" description="Low complexity" evidence="3">
    <location>
        <begin position="2316"/>
        <end position="2334"/>
    </location>
</feature>
<proteinExistence type="predicted"/>
<feature type="domain" description="Endonuclease/exonuclease/phosphatase" evidence="4">
    <location>
        <begin position="719"/>
        <end position="920"/>
    </location>
</feature>
<feature type="compositionally biased region" description="Basic and acidic residues" evidence="3">
    <location>
        <begin position="2529"/>
        <end position="2538"/>
    </location>
</feature>
<dbReference type="PANTHER" id="PTHR13037:SF24">
    <property type="entry name" value="POLYCOMB PROTEIN PCL-RELATED"/>
    <property type="match status" value="1"/>
</dbReference>
<dbReference type="Pfam" id="PF03372">
    <property type="entry name" value="Exo_endo_phos"/>
    <property type="match status" value="1"/>
</dbReference>
<feature type="compositionally biased region" description="Basic and acidic residues" evidence="3">
    <location>
        <begin position="2632"/>
        <end position="2642"/>
    </location>
</feature>
<keyword evidence="2" id="KW-0175">Coiled coil</keyword>
<feature type="region of interest" description="Disordered" evidence="3">
    <location>
        <begin position="2465"/>
        <end position="2652"/>
    </location>
</feature>
<evidence type="ECO:0000313" key="6">
    <source>
        <dbReference type="Proteomes" id="UP000006757"/>
    </source>
</evidence>
<organism evidence="5 6">
    <name type="scientific">Trichosporon asahii var. asahii (strain CBS 8904)</name>
    <name type="common">Yeast</name>
    <dbReference type="NCBI Taxonomy" id="1220162"/>
    <lineage>
        <taxon>Eukaryota</taxon>
        <taxon>Fungi</taxon>
        <taxon>Dikarya</taxon>
        <taxon>Basidiomycota</taxon>
        <taxon>Agaricomycotina</taxon>
        <taxon>Tremellomycetes</taxon>
        <taxon>Trichosporonales</taxon>
        <taxon>Trichosporonaceae</taxon>
        <taxon>Trichosporon</taxon>
    </lineage>
</organism>
<feature type="compositionally biased region" description="Pro residues" evidence="3">
    <location>
        <begin position="2335"/>
        <end position="2350"/>
    </location>
</feature>
<dbReference type="STRING" id="1220162.K1V8K9"/>
<protein>
    <recommendedName>
        <fullName evidence="4">Endonuclease/exonuclease/phosphatase domain-containing protein</fullName>
    </recommendedName>
</protein>
<sequence>MPPPGTAPADATTAEPSVAQLALLDSVDYDADLLLLPDVDSDDDVDKSILAELRRDIELYVFDVDEATSVAAVDAVRDAIAYDVNTVYPADLPSLFETLPEGTTEHVLAQDSPLFIDPNLFWCCSGQPTRGGAAFVDTHVKIRFTRDAGPRATITLMNSLRLRLCLRDWQVYWSSGPSSSRLATLVCTISCAPSNPPGADPSPADHQEGLRASVAEYLRGIDVAVTGNVWGRMDAGFKAACHAQLTSPAHVKHTVDLHRGNPFVAHVGGFDWNVTFSPMKSILQSPGPATAAIAGVDDYEDGEELQAIAARLARIAMKADRTLTGRAIACKRAPNNPSWLLVTFTAHDIVAWLINHPDDWPHRLAVTSIAEANQANAVAFQFLRGSQQVARDRAQSQANALNSASLTRYAQAAEQNARECAELRAAVNSVVTAVPLALTTLVNNQQAMANQSNAAANRARAIADIDADLNAARTELSDIRHNITTHYIAVMRPDLDQGIRDKAETAMKALEEDQKEIKARIAQLSSSRSQLNAAPLPVSSCQPVDLSALTSQALKRLDAPSTPRRRTAAEAFAKPPSRLTSAPPEAISEANLAAPSTPTRATHDGIIDLDDGQVGLDFPEASRRSHVRRTSPWPSHPLPPSVAGPTAASRGTIEPPSLHGPPALPASGWHALLLSMLYLMLGPRACLLCILFSLTTPVRAADQSDTLTTLVINPTNMALRNLDKADAVTRLVDSLRPHFIFFSEFGDVLGRVLPWTHPDYHSRAQQSPTASPQSTGVFVRKTLTVLPPAPSRVDTPPDFAGRMTPIDVQLVVNGRMCPVRVVALYAPVQPTAEVSRRFWAWVRESLSDAPNWIIGGDLNVHLSDDEVHGYAQSSETSHHARALGYRDFLANSGGLDAWQLTHHGGALRDWTYRHNPRDGGRVGYRIIDRVASSALLRPITARASPTYIPNTNHRPAVFSLEVLNLSIARGPATRLTPRYRKPPKAIARKAFRRFADSLRNLLPHTPPRVSSALAHAQAIKRLQLAIPIAARLAFRRRGRARQNPGLTDLTAEETRLLRDLAASRRLLSAIRYRPDEVQKLCDSVPDVARQASTLPGRLISPQSVARRRNQLVRRLRALRWSPNFVPSLEDRLRAYRRALSGGSLKYLFEPPTITNPPAVQAPNGAVEIKPKAKLDAFRSHFAHLLSRQPPPVTAERPWLDSSFAQQTRAKLAADPSLAVWPQPMSMADLRMVLGSGNRSPSPGPDGIEKWMLTHGPESLLEQVLDICNYAIEHNSFPDELKGNYLTPLYKKGDPSLPTNYRGIVFANCIHSVLAAWLARCLQQMAWSLQLLPPTQIATQKGVRASDLTAFLSMVHRLARSTGRTVFAIKRDHTKGFDFLDPAGFEDVVRAYGLPPQLVEFERARAAHVSLMVKTQDGFADAFHTDGQLKQGDSASPIKYTLTMSLLHHWLMDEQHLIPRLVTVNHDARHVPADAAELILLSVEAMDDSILFADSVDALRDLVLMAERFQAPYGIQTAWGDSSKTSCFVFGRTPAALRGQASIPLDLQGSVRFVPLLPKAVLLRTTIDDPAASKARIAARIADFPMPSLPGLPPAVLRKALWGVLIPSIRALLQLQPVRAKDARDLDDMITRKWCAALNVPSTTTPLLFLPLDRHGFDLPSVERLNDEVAVESLVRMLNHHLRPFSTAAAMVLANWSCNAHHKCNNPLHSLAAESTYPASSADPRVPTSPSDGAVPRSWLVARDALRRSGLVILETDQSPHLRGTTSATHLLRKAEALNPGLQFQDELRHMGKAVKTLPQLMEVFPALADVHWPSVLSPLDPSLFRARNDRSSQVMTVLTPLRLPLDQPPPAPHQWASDGSLLELNGSPSLTGAVAGPRTLQFRLPGLARPFAGQAELVGVASAIVGAAHELPPHSATPHVHTDYIAATTAVTLSRLAPPLLALQWYWRRHAEFFRLLRRVATSAPQVQVSHVKAHTAAQDDASRLNEWADRLAGEAHESHTAVTIAPLTSFMKPYVVYHIRDGYAVDTWREYVAESGVESMLVRLPRRVRLALNGGWLCERQPVSRYYHTTSPAVFVPRLQYLTRVGKLMTPAATTRWGGSATCPLCGDPWADEAHIFRTCVALDDLRRRVVASLTTSRPTDPADEKDTWSAVVHAVFFAQGSAALGTFWTGYLPRLPPPLSPQRARQLYAAAIRVTGALWGEWSRLTRSSPDMVAYTSRTQPAQPNGHRRRRQWVAPYARTDSRVAYGAVGLRRLNQKPRRLYPTSIPKHPPPPRRRMRVSGAHPHGPASQSRAPRPTSQMLSTPSPRALSHLGSSPSPVLSDTSSRGLSSPSPISPTPPSPISPPKPPPRSRTHVNRAGTGAARSQRPTRPSTPSQPTPTPPRPPTPTPFTKDEHAAYRLLPPHVRTKHIHPRLLALMLSTEGHSLTNDDKELIRSAATAYEAELRLRPPADPEFAALLAPRTPLTAPTSPPPSSPAATLPAPQGTQAGASPAPHLPPPATALPGPSRGKNVPASPRPPPTTARLTPDSHTHDTDTRWISYSSRHLGASPAATHIAPWPSTPKPGLWDANAFPAPKNSPSSRLTLLKAQRIQPLNIVGKDDPNTSSPGQSSTPLYGQSPTPLSGRPSRAGHLDKTADDTRPPQTPLCRSR</sequence>
<evidence type="ECO:0000313" key="5">
    <source>
        <dbReference type="EMBL" id="EKD00310.1"/>
    </source>
</evidence>
<reference evidence="5 6" key="1">
    <citation type="journal article" date="2012" name="Eukaryot. Cell">
        <title>Genome sequence of the Trichosporon asahii environmental strain CBS 8904.</title>
        <authorList>
            <person name="Yang R.Y."/>
            <person name="Li H.T."/>
            <person name="Zhu H."/>
            <person name="Zhou G.P."/>
            <person name="Wang M."/>
            <person name="Wang L."/>
        </authorList>
    </citation>
    <scope>NUCLEOTIDE SEQUENCE [LARGE SCALE GENOMIC DNA]</scope>
    <source>
        <strain evidence="5 6">CBS 8904</strain>
    </source>
</reference>
<dbReference type="Gene3D" id="3.60.10.10">
    <property type="entry name" value="Endonuclease/exonuclease/phosphatase"/>
    <property type="match status" value="1"/>
</dbReference>
<feature type="compositionally biased region" description="Low complexity" evidence="3">
    <location>
        <begin position="2366"/>
        <end position="2375"/>
    </location>
</feature>